<dbReference type="RefSeq" id="WP_109748100.1">
    <property type="nucleotide sequence ID" value="NZ_JANKBI010000015.1"/>
</dbReference>
<name>A0AB73SZM5_9FIRM</name>
<keyword evidence="2" id="KW-1185">Reference proteome</keyword>
<gene>
    <name evidence="1" type="ORF">C7383_11590</name>
</gene>
<dbReference type="AlphaFoldDB" id="A0AB73SZM5"/>
<protein>
    <submittedName>
        <fullName evidence="1">HK97 family phage portal protein</fullName>
    </submittedName>
</protein>
<evidence type="ECO:0000313" key="2">
    <source>
        <dbReference type="Proteomes" id="UP000245412"/>
    </source>
</evidence>
<dbReference type="NCBIfam" id="TIGR01537">
    <property type="entry name" value="portal_HK97"/>
    <property type="match status" value="1"/>
</dbReference>
<dbReference type="Proteomes" id="UP000245412">
    <property type="component" value="Unassembled WGS sequence"/>
</dbReference>
<comment type="caution">
    <text evidence="1">The sequence shown here is derived from an EMBL/GenBank/DDBJ whole genome shotgun (WGS) entry which is preliminary data.</text>
</comment>
<accession>A0AB73SZM5</accession>
<sequence>MSKKKKDVARSIKTRAEPEKFLCTMDAYETLCCSGYTRLSQNPEIQAAVGKIADLISSMTIHLMSNTDKGDVRIRNELSKKVDITPNKWMTRKTFISAVVRNLLLEGDGNAVVYPETQNGLLMNMIPLRMGAVSYLEDGYGYLIGYEGKYLNPDNLLHFVINPDPDYPWKGTGYKTTLKDVAHNLKQAAATEKGFMESKWKPSIIVKVDGLTEEFASKEGRGKLLKQYIETSEAGEPWMIPADQFEVQEVRPLSLQDIALSESVTLDKKTVAAILGVPAFVVGAGEFDKDEWNNFIKTRIGTICNAIEQELTRKLLLSPDWYFRFNVRSLYAYDIKELAQVGDDQYIRGIMTGNEVRDWIGLSPMEGLDDLIILENYIPRGMIGDQKKLDKGGED</sequence>
<dbReference type="Pfam" id="PF04860">
    <property type="entry name" value="Phage_portal"/>
    <property type="match status" value="1"/>
</dbReference>
<dbReference type="InterPro" id="IPR006427">
    <property type="entry name" value="Portal_HK97"/>
</dbReference>
<evidence type="ECO:0000313" key="1">
    <source>
        <dbReference type="EMBL" id="PWJ72934.1"/>
    </source>
</evidence>
<reference evidence="1 2" key="1">
    <citation type="submission" date="2018-05" db="EMBL/GenBank/DDBJ databases">
        <authorList>
            <person name="Goeker M."/>
            <person name="Huntemann M."/>
            <person name="Clum A."/>
            <person name="Pillay M."/>
            <person name="Palaniappan K."/>
            <person name="Varghese N."/>
            <person name="Mikhailova N."/>
            <person name="Stamatis D."/>
            <person name="Reddy T."/>
            <person name="Daum C."/>
            <person name="Shapiro N."/>
            <person name="Ivanova N."/>
            <person name="Kyrpides N."/>
            <person name="Woyke T."/>
        </authorList>
    </citation>
    <scope>NUCLEOTIDE SEQUENCE [LARGE SCALE GENOMIC DNA]</scope>
    <source>
        <strain evidence="1 2">DSM 26524</strain>
    </source>
</reference>
<dbReference type="InterPro" id="IPR006944">
    <property type="entry name" value="Phage/GTA_portal"/>
</dbReference>
<organism evidence="1 2">
    <name type="scientific">Murimonas intestini</name>
    <dbReference type="NCBI Taxonomy" id="1337051"/>
    <lineage>
        <taxon>Bacteria</taxon>
        <taxon>Bacillati</taxon>
        <taxon>Bacillota</taxon>
        <taxon>Clostridia</taxon>
        <taxon>Lachnospirales</taxon>
        <taxon>Lachnospiraceae</taxon>
        <taxon>Murimonas</taxon>
    </lineage>
</organism>
<dbReference type="EMBL" id="QGGY01000015">
    <property type="protein sequence ID" value="PWJ72934.1"/>
    <property type="molecule type" value="Genomic_DNA"/>
</dbReference>
<proteinExistence type="predicted"/>